<dbReference type="Pfam" id="PF01494">
    <property type="entry name" value="FAD_binding_3"/>
    <property type="match status" value="1"/>
</dbReference>
<name>A0ABP7EWV1_9ACTN</name>
<dbReference type="InterPro" id="IPR002938">
    <property type="entry name" value="FAD-bd"/>
</dbReference>
<dbReference type="InterPro" id="IPR051704">
    <property type="entry name" value="FAD_aromatic-hydroxylase"/>
</dbReference>
<evidence type="ECO:0000259" key="1">
    <source>
        <dbReference type="Pfam" id="PF01494"/>
    </source>
</evidence>
<keyword evidence="2" id="KW-0560">Oxidoreductase</keyword>
<keyword evidence="3" id="KW-1185">Reference proteome</keyword>
<protein>
    <submittedName>
        <fullName evidence="2">FAD-dependent monooxygenase</fullName>
    </submittedName>
</protein>
<dbReference type="PANTHER" id="PTHR46865:SF8">
    <property type="entry name" value="POSSIBLE OXIDOREDUCTASE"/>
    <property type="match status" value="1"/>
</dbReference>
<dbReference type="Gene3D" id="3.50.50.60">
    <property type="entry name" value="FAD/NAD(P)-binding domain"/>
    <property type="match status" value="1"/>
</dbReference>
<dbReference type="InterPro" id="IPR036188">
    <property type="entry name" value="FAD/NAD-bd_sf"/>
</dbReference>
<evidence type="ECO:0000313" key="3">
    <source>
        <dbReference type="Proteomes" id="UP001500908"/>
    </source>
</evidence>
<accession>A0ABP7EWV1</accession>
<comment type="caution">
    <text evidence="2">The sequence shown here is derived from an EMBL/GenBank/DDBJ whole genome shotgun (WGS) entry which is preliminary data.</text>
</comment>
<dbReference type="EMBL" id="BAABDD010000001">
    <property type="protein sequence ID" value="GAA3726717.1"/>
    <property type="molecule type" value="Genomic_DNA"/>
</dbReference>
<sequence length="398" mass="42886">MKAVICGAGIAGLSLAWWLEREGWEVTIAEHAPGLHGAGYMIDFYGSGYDAAERMGLLPAVTAAAYRVSGVVYRSPDGTATSTLDYGAFRRMNRDRVASLLRGDLEQLVFEALGEGVDIRFGTSVASVTTSASEVEVGLTDGSVERADVLVGADGIHSRVRELTFGPQQRFLRPLGYHTAAYIATDPKLWQRVGEAFQMVEAPGLQAGCYRVSENRVAAFFAHRARAGMPADPRAELRRRYGGLGWVIPRLLEHCPEGPPELYYDLMAQIEMPTWSQNRVVLLGDACYAVSLLAGQGASMAMGGAYVLADELGRAGDVPSALAAYETRLRPAIAKKQRAGRRTAEWFVPATSGRLLMRRTLLRLASSRALEGMLRPVLSTPGGSVVTDRASSATTGET</sequence>
<evidence type="ECO:0000313" key="2">
    <source>
        <dbReference type="EMBL" id="GAA3726717.1"/>
    </source>
</evidence>
<proteinExistence type="predicted"/>
<reference evidence="3" key="1">
    <citation type="journal article" date="2019" name="Int. J. Syst. Evol. Microbiol.">
        <title>The Global Catalogue of Microorganisms (GCM) 10K type strain sequencing project: providing services to taxonomists for standard genome sequencing and annotation.</title>
        <authorList>
            <consortium name="The Broad Institute Genomics Platform"/>
            <consortium name="The Broad Institute Genome Sequencing Center for Infectious Disease"/>
            <person name="Wu L."/>
            <person name="Ma J."/>
        </authorList>
    </citation>
    <scope>NUCLEOTIDE SEQUENCE [LARGE SCALE GENOMIC DNA]</scope>
    <source>
        <strain evidence="3">JCM 17137</strain>
    </source>
</reference>
<dbReference type="SUPFAM" id="SSF51905">
    <property type="entry name" value="FAD/NAD(P)-binding domain"/>
    <property type="match status" value="1"/>
</dbReference>
<dbReference type="RefSeq" id="WP_344966664.1">
    <property type="nucleotide sequence ID" value="NZ_BAABDD010000001.1"/>
</dbReference>
<gene>
    <name evidence="2" type="ORF">GCM10022402_04310</name>
</gene>
<dbReference type="GO" id="GO:0004497">
    <property type="term" value="F:monooxygenase activity"/>
    <property type="evidence" value="ECO:0007669"/>
    <property type="project" value="UniProtKB-KW"/>
</dbReference>
<dbReference type="PANTHER" id="PTHR46865">
    <property type="entry name" value="OXIDOREDUCTASE-RELATED"/>
    <property type="match status" value="1"/>
</dbReference>
<dbReference type="PRINTS" id="PR00420">
    <property type="entry name" value="RNGMNOXGNASE"/>
</dbReference>
<feature type="domain" description="FAD-binding" evidence="1">
    <location>
        <begin position="2"/>
        <end position="162"/>
    </location>
</feature>
<dbReference type="Proteomes" id="UP001500908">
    <property type="component" value="Unassembled WGS sequence"/>
</dbReference>
<dbReference type="Gene3D" id="3.30.9.10">
    <property type="entry name" value="D-Amino Acid Oxidase, subunit A, domain 2"/>
    <property type="match status" value="1"/>
</dbReference>
<keyword evidence="2" id="KW-0503">Monooxygenase</keyword>
<organism evidence="2 3">
    <name type="scientific">Salinactinospora qingdaonensis</name>
    <dbReference type="NCBI Taxonomy" id="702744"/>
    <lineage>
        <taxon>Bacteria</taxon>
        <taxon>Bacillati</taxon>
        <taxon>Actinomycetota</taxon>
        <taxon>Actinomycetes</taxon>
        <taxon>Streptosporangiales</taxon>
        <taxon>Nocardiopsidaceae</taxon>
        <taxon>Salinactinospora</taxon>
    </lineage>
</organism>